<evidence type="ECO:0000313" key="11">
    <source>
        <dbReference type="Proteomes" id="UP001589774"/>
    </source>
</evidence>
<feature type="signal peptide" evidence="8">
    <location>
        <begin position="1"/>
        <end position="24"/>
    </location>
</feature>
<proteinExistence type="inferred from homology"/>
<dbReference type="Gene3D" id="2.60.40.1120">
    <property type="entry name" value="Carboxypeptidase-like, regulatory domain"/>
    <property type="match status" value="1"/>
</dbReference>
<evidence type="ECO:0000256" key="5">
    <source>
        <dbReference type="ARBA" id="ARBA00023136"/>
    </source>
</evidence>
<dbReference type="InterPro" id="IPR023997">
    <property type="entry name" value="TonB-dep_OMP_SusC/RagA_CS"/>
</dbReference>
<keyword evidence="11" id="KW-1185">Reference proteome</keyword>
<evidence type="ECO:0000256" key="6">
    <source>
        <dbReference type="ARBA" id="ARBA00023237"/>
    </source>
</evidence>
<dbReference type="Pfam" id="PF07715">
    <property type="entry name" value="Plug"/>
    <property type="match status" value="1"/>
</dbReference>
<reference evidence="10 11" key="1">
    <citation type="submission" date="2024-09" db="EMBL/GenBank/DDBJ databases">
        <authorList>
            <person name="Sun Q."/>
            <person name="Mori K."/>
        </authorList>
    </citation>
    <scope>NUCLEOTIDE SEQUENCE [LARGE SCALE GENOMIC DNA]</scope>
    <source>
        <strain evidence="10 11">CCM 7765</strain>
    </source>
</reference>
<evidence type="ECO:0000256" key="8">
    <source>
        <dbReference type="SAM" id="SignalP"/>
    </source>
</evidence>
<dbReference type="InterPro" id="IPR008969">
    <property type="entry name" value="CarboxyPept-like_regulatory"/>
</dbReference>
<dbReference type="RefSeq" id="WP_377477323.1">
    <property type="nucleotide sequence ID" value="NZ_JBHLWO010000002.1"/>
</dbReference>
<comment type="caution">
    <text evidence="10">The sequence shown here is derived from an EMBL/GenBank/DDBJ whole genome shotgun (WGS) entry which is preliminary data.</text>
</comment>
<comment type="subcellular location">
    <subcellularLocation>
        <location evidence="1 7">Cell outer membrane</location>
        <topology evidence="1 7">Multi-pass membrane protein</topology>
    </subcellularLocation>
</comment>
<dbReference type="Pfam" id="PF13715">
    <property type="entry name" value="CarbopepD_reg_2"/>
    <property type="match status" value="1"/>
</dbReference>
<keyword evidence="8" id="KW-0732">Signal</keyword>
<keyword evidence="4 7" id="KW-0812">Transmembrane</keyword>
<keyword evidence="2 7" id="KW-0813">Transport</keyword>
<dbReference type="SUPFAM" id="SSF56935">
    <property type="entry name" value="Porins"/>
    <property type="match status" value="1"/>
</dbReference>
<gene>
    <name evidence="10" type="ORF">ACFFI0_16165</name>
</gene>
<accession>A0ABV6HMN8</accession>
<dbReference type="PROSITE" id="PS52016">
    <property type="entry name" value="TONB_DEPENDENT_REC_3"/>
    <property type="match status" value="1"/>
</dbReference>
<dbReference type="NCBIfam" id="TIGR04057">
    <property type="entry name" value="SusC_RagA_signa"/>
    <property type="match status" value="1"/>
</dbReference>
<dbReference type="InterPro" id="IPR012910">
    <property type="entry name" value="Plug_dom"/>
</dbReference>
<evidence type="ECO:0000256" key="7">
    <source>
        <dbReference type="PROSITE-ProRule" id="PRU01360"/>
    </source>
</evidence>
<evidence type="ECO:0000256" key="1">
    <source>
        <dbReference type="ARBA" id="ARBA00004571"/>
    </source>
</evidence>
<comment type="similarity">
    <text evidence="7">Belongs to the TonB-dependent receptor family.</text>
</comment>
<dbReference type="NCBIfam" id="TIGR04056">
    <property type="entry name" value="OMP_RagA_SusC"/>
    <property type="match status" value="1"/>
</dbReference>
<feature type="domain" description="TonB-dependent receptor plug" evidence="9">
    <location>
        <begin position="118"/>
        <end position="254"/>
    </location>
</feature>
<dbReference type="SUPFAM" id="SSF49464">
    <property type="entry name" value="Carboxypeptidase regulatory domain-like"/>
    <property type="match status" value="1"/>
</dbReference>
<protein>
    <submittedName>
        <fullName evidence="10">SusC/RagA family TonB-linked outer membrane protein</fullName>
    </submittedName>
</protein>
<dbReference type="Gene3D" id="2.170.130.10">
    <property type="entry name" value="TonB-dependent receptor, plug domain"/>
    <property type="match status" value="1"/>
</dbReference>
<evidence type="ECO:0000256" key="4">
    <source>
        <dbReference type="ARBA" id="ARBA00022692"/>
    </source>
</evidence>
<evidence type="ECO:0000259" key="9">
    <source>
        <dbReference type="Pfam" id="PF07715"/>
    </source>
</evidence>
<evidence type="ECO:0000256" key="2">
    <source>
        <dbReference type="ARBA" id="ARBA00022448"/>
    </source>
</evidence>
<feature type="chain" id="PRO_5045572709" evidence="8">
    <location>
        <begin position="25"/>
        <end position="1053"/>
    </location>
</feature>
<organism evidence="10 11">
    <name type="scientific">Olivibacter oleidegradans</name>
    <dbReference type="NCBI Taxonomy" id="760123"/>
    <lineage>
        <taxon>Bacteria</taxon>
        <taxon>Pseudomonadati</taxon>
        <taxon>Bacteroidota</taxon>
        <taxon>Sphingobacteriia</taxon>
        <taxon>Sphingobacteriales</taxon>
        <taxon>Sphingobacteriaceae</taxon>
        <taxon>Olivibacter</taxon>
    </lineage>
</organism>
<evidence type="ECO:0000313" key="10">
    <source>
        <dbReference type="EMBL" id="MFC0319859.1"/>
    </source>
</evidence>
<dbReference type="InterPro" id="IPR037066">
    <property type="entry name" value="Plug_dom_sf"/>
</dbReference>
<dbReference type="Gene3D" id="2.40.170.20">
    <property type="entry name" value="TonB-dependent receptor, beta-barrel domain"/>
    <property type="match status" value="1"/>
</dbReference>
<dbReference type="Proteomes" id="UP001589774">
    <property type="component" value="Unassembled WGS sequence"/>
</dbReference>
<dbReference type="InterPro" id="IPR023996">
    <property type="entry name" value="TonB-dep_OMP_SusC/RagA"/>
</dbReference>
<dbReference type="EMBL" id="JBHLWO010000002">
    <property type="protein sequence ID" value="MFC0319859.1"/>
    <property type="molecule type" value="Genomic_DNA"/>
</dbReference>
<dbReference type="InterPro" id="IPR039426">
    <property type="entry name" value="TonB-dep_rcpt-like"/>
</dbReference>
<keyword evidence="6 7" id="KW-0998">Cell outer membrane</keyword>
<sequence length="1053" mass="114369">MKSFVKLKLVFLTVLLLLSQTSMGQTKQIQGRVISSEGMQALPGVSITVKGRNASSKTNENGHFNVNASIGETLVFTYVGFERREVLVGTDNNLSITLTPTAQILEDVVVVGYGTQRKRDLTGSIVNLSGKDLIPTPAASFDQLMQGRVAGAQITQTTGSPGGNVNVVIRGINSITGGNQPLYVIDGFAIGAGGSGSDASSFNGNSYSSSGMANNTVAKINPLSTINPSDIASIEILKDASATAIYGSRGANGVVIITTKRGSKGQSSIQVEASGGLQQVANKLDMMNAREFAEFVAEGRDNAWILAGGNASDPNEVRNGATSVKPEFRNPGSITTNTDWQDVIFRTAPVQNYLFSTSGGQQVVYNVSAGYFDQQGTIKNSDFKRFNIRTNLDVDLTEHLKLGVSVAGSHAYGNFARAEGHLGQRGLIATALANSPALAIYNPDGSYTSELLDPFGVPVENPLLVIDEFSDRRYSTQVFNNNYLEYKVNDDLTIKTSIGINYNSNNTKLWKSSEIGQWGVKTSPATAGVNQQTSLNWLNENTVTYNKRLGEKHRINAVAGFSAQKDRFEILQAGATDFPTDYIHYIGGGNVNAGNNYISEWAMLSMFGRINYTFADKWLFTGTVRRDGSSRFGTNNRWGTFPSASVGYRLSEEGFMKNQQLINDLKIRASYGESGNNLIGNYAHIGLLGTTSYVNNGAPILGIVPAGLANAELTWERSQQTNLGMDVAFWNSRLNLSIDIYRNLKKDLLLNNALPAISGFLTATQNIGELENKGLEIALNTENIRSTDFSWSTNFNISFNKNKVLKLSTVGSRISNSTYQITEVGKPISSFFLLHAIGVFKDWDEVNSSPLVTPNTQPGDVKFADVNGDGRISDDDKTIVGNPMPDYTFGFNNSFRYKNLTLNVSVVGSQGQEVYFQGGEILLNSAGVQNQLALANDRWRSPERPGAGLVPRAIRSDYARGQQFSSRYLFDGSFVRVKNINLAYRFPERLLKQLNVPGLTIYGDVANAFTFTNYPSYDPEVSSTGDNIAASGVDYFGYPLARTFTIGIRATLK</sequence>
<keyword evidence="3 7" id="KW-1134">Transmembrane beta strand</keyword>
<evidence type="ECO:0000256" key="3">
    <source>
        <dbReference type="ARBA" id="ARBA00022452"/>
    </source>
</evidence>
<name>A0ABV6HMN8_9SPHI</name>
<dbReference type="InterPro" id="IPR036942">
    <property type="entry name" value="Beta-barrel_TonB_sf"/>
</dbReference>
<keyword evidence="5 7" id="KW-0472">Membrane</keyword>